<dbReference type="EMBL" id="FUYC01000004">
    <property type="protein sequence ID" value="SKA80523.1"/>
    <property type="molecule type" value="Genomic_DNA"/>
</dbReference>
<dbReference type="AlphaFoldDB" id="A0A1T4WT34"/>
<protein>
    <submittedName>
        <fullName evidence="2">Molybdate transport system regulatory protein</fullName>
    </submittedName>
</protein>
<dbReference type="GO" id="GO:0003700">
    <property type="term" value="F:DNA-binding transcription factor activity"/>
    <property type="evidence" value="ECO:0007669"/>
    <property type="project" value="InterPro"/>
</dbReference>
<dbReference type="InterPro" id="IPR036388">
    <property type="entry name" value="WH-like_DNA-bd_sf"/>
</dbReference>
<evidence type="ECO:0000313" key="3">
    <source>
        <dbReference type="Proteomes" id="UP000190027"/>
    </source>
</evidence>
<reference evidence="2 3" key="1">
    <citation type="submission" date="2017-02" db="EMBL/GenBank/DDBJ databases">
        <authorList>
            <person name="Peterson S.W."/>
        </authorList>
    </citation>
    <scope>NUCLEOTIDE SEQUENCE [LARGE SCALE GENOMIC DNA]</scope>
    <source>
        <strain evidence="2 3">DSM 16080</strain>
    </source>
</reference>
<dbReference type="InterPro" id="IPR000847">
    <property type="entry name" value="LysR_HTH_N"/>
</dbReference>
<dbReference type="InterPro" id="IPR051815">
    <property type="entry name" value="Molybdate_resp_trans_reg"/>
</dbReference>
<dbReference type="PANTHER" id="PTHR30432">
    <property type="entry name" value="TRANSCRIPTIONAL REGULATOR MODE"/>
    <property type="match status" value="1"/>
</dbReference>
<proteinExistence type="predicted"/>
<dbReference type="Pfam" id="PF00126">
    <property type="entry name" value="HTH_1"/>
    <property type="match status" value="1"/>
</dbReference>
<dbReference type="InterPro" id="IPR036390">
    <property type="entry name" value="WH_DNA-bd_sf"/>
</dbReference>
<organism evidence="2 3">
    <name type="scientific">Paucidesulfovibrio gracilis DSM 16080</name>
    <dbReference type="NCBI Taxonomy" id="1121449"/>
    <lineage>
        <taxon>Bacteria</taxon>
        <taxon>Pseudomonadati</taxon>
        <taxon>Thermodesulfobacteriota</taxon>
        <taxon>Desulfovibrionia</taxon>
        <taxon>Desulfovibrionales</taxon>
        <taxon>Desulfovibrionaceae</taxon>
        <taxon>Paucidesulfovibrio</taxon>
    </lineage>
</organism>
<feature type="domain" description="HTH lysR-type" evidence="1">
    <location>
        <begin position="30"/>
        <end position="86"/>
    </location>
</feature>
<dbReference type="SUPFAM" id="SSF46785">
    <property type="entry name" value="Winged helix' DNA-binding domain"/>
    <property type="match status" value="1"/>
</dbReference>
<evidence type="ECO:0000313" key="2">
    <source>
        <dbReference type="EMBL" id="SKA80523.1"/>
    </source>
</evidence>
<gene>
    <name evidence="2" type="ORF">SAMN02745704_01365</name>
</gene>
<dbReference type="OrthoDB" id="9800709at2"/>
<name>A0A1T4WT34_9BACT</name>
<dbReference type="RefSeq" id="WP_078716936.1">
    <property type="nucleotide sequence ID" value="NZ_FUYC01000004.1"/>
</dbReference>
<dbReference type="STRING" id="1121449.SAMN02745704_01365"/>
<dbReference type="Gene3D" id="1.10.10.10">
    <property type="entry name" value="Winged helix-like DNA-binding domain superfamily/Winged helix DNA-binding domain"/>
    <property type="match status" value="1"/>
</dbReference>
<dbReference type="Proteomes" id="UP000190027">
    <property type="component" value="Unassembled WGS sequence"/>
</dbReference>
<dbReference type="PANTHER" id="PTHR30432:SF1">
    <property type="entry name" value="DNA-BINDING TRANSCRIPTIONAL DUAL REGULATOR MODE"/>
    <property type="match status" value="1"/>
</dbReference>
<accession>A0A1T4WT34</accession>
<keyword evidence="3" id="KW-1185">Reference proteome</keyword>
<sequence length="119" mass="14125">MNEERTRLKMRMWLELKDEGALFGPGTMYMLQLIDELGSLNKAAAELGMSYRRAWGRLQEAETRIGRELVEHVRGRKGYRLTPFGREALEAWRRWQNEVEEFARQRARELFPEGLRPQT</sequence>
<evidence type="ECO:0000259" key="1">
    <source>
        <dbReference type="Pfam" id="PF00126"/>
    </source>
</evidence>